<dbReference type="GeneID" id="39981636"/>
<gene>
    <name evidence="1" type="ORF">TM35_000025380</name>
</gene>
<accession>A0A1X0P8G9</accession>
<dbReference type="RefSeq" id="XP_028887278.1">
    <property type="nucleotide sequence ID" value="XM_029021856.1"/>
</dbReference>
<organism evidence="1 2">
    <name type="scientific">Trypanosoma theileri</name>
    <dbReference type="NCBI Taxonomy" id="67003"/>
    <lineage>
        <taxon>Eukaryota</taxon>
        <taxon>Discoba</taxon>
        <taxon>Euglenozoa</taxon>
        <taxon>Kinetoplastea</taxon>
        <taxon>Metakinetoplastina</taxon>
        <taxon>Trypanosomatida</taxon>
        <taxon>Trypanosomatidae</taxon>
        <taxon>Trypanosoma</taxon>
    </lineage>
</organism>
<keyword evidence="2" id="KW-1185">Reference proteome</keyword>
<dbReference type="AlphaFoldDB" id="A0A1X0P8G9"/>
<evidence type="ECO:0000313" key="2">
    <source>
        <dbReference type="Proteomes" id="UP000192257"/>
    </source>
</evidence>
<comment type="caution">
    <text evidence="1">The sequence shown here is derived from an EMBL/GenBank/DDBJ whole genome shotgun (WGS) entry which is preliminary data.</text>
</comment>
<dbReference type="EMBL" id="NBCO01000002">
    <property type="protein sequence ID" value="ORC93212.1"/>
    <property type="molecule type" value="Genomic_DNA"/>
</dbReference>
<dbReference type="Proteomes" id="UP000192257">
    <property type="component" value="Unassembled WGS sequence"/>
</dbReference>
<proteinExistence type="predicted"/>
<protein>
    <submittedName>
        <fullName evidence="1">Trans-sialidase</fullName>
    </submittedName>
</protein>
<dbReference type="VEuPathDB" id="TriTrypDB:TM35_000025380"/>
<name>A0A1X0P8G9_9TRYP</name>
<dbReference type="OrthoDB" id="270594at2759"/>
<evidence type="ECO:0000313" key="1">
    <source>
        <dbReference type="EMBL" id="ORC93212.1"/>
    </source>
</evidence>
<sequence length="1047" mass="117240">MELMLAQEVGRAAQYLKIGNHGGAENVIRTLQEINDPLVVTCTVNILNSEVLPSDSDIITYAHFIAFRLLKYYLIRKRDIREDKKDLLVFFFNYVEKRDGEILSPAWRSVLSEVALTMAVVLKLSCVNAEGGVSESSMSEMILEIISILDQRRCESQVVFIRHLVLHIVEEFGLYHSASRGRGMSVEFHRACRSLFECSGLVRFLHSLVNAAAIGISETHRTVEILLTSLNSIMSWSVHRFFEEDASEDESDHSLRVSGELWQSLLLEGVLLSGTFVQMDDLLRMWYTDGGICGFSFNRRSIVELIRQFCSVTMQSWSFSDRLNYGKRFLALTCFVATDILKNVADEDARTTLPLAISGVVNIVENMQDIFTDTEIVSFCVLNLSSFAKTLIEIDKENPDDESIMAALDENLSCLFEIASITSQNNSITAENKLACIDVLNTFLSAKLSYAHSSDETEHFSDTFTTSHISLLGHIGRLDPERATESFSLALDVLRTRYLEMGRISTAECIQVQEALWIVLKLIDAFIADACDGETVLIPSCFTSTAWSEHHPVQSIIMKIMIFLQDVMQNLPQTSPAVVSGLLEVLGTFISVYSVTENYGNNFFTQNTTTLISFVFYSLRVFTFEESVGLSGCRVLESSLKSKGMISILQSSEVLQAAEDMILCGQQFFGNVRGRIAAFWIRSVTHERRSEKLLTVLHSFDIRTTDFASIDVDICLERCATLSGFFLSMQESEELILCLDIVMEICNHLLSLSINRFYEKELMIQSTDMTLQLFLSCSAVLNGKRVDWIIDAVRTTLSCVMKSFSEDLTWRAEEFQEQKHRLLKLLSHLLCEVSRWQMMECDSPENVFEPLGSSVISSLAALLRLFDARSLGIPELQESVFLAFQLCAEAFVSQFVAYSDSQVFLSTLFFSLNSESIDIQRVGTTVTERVVSFLGNSSVVNEGLFSRLLLTIMNSFVLGRLSRRLSSQLAESIVTLCSCLSVNAVDEVLKEVIQSNPNQDILLLLEKIMLLVKNCLLCTGPSRRTALSSLTGAIAEGLGNIKGGLLV</sequence>
<reference evidence="1 2" key="1">
    <citation type="submission" date="2017-03" db="EMBL/GenBank/DDBJ databases">
        <title>An alternative strategy for trypanosome survival in the mammalian bloodstream revealed through genome and transcriptome analysis of the ubiquitous bovine parasite Trypanosoma (Megatrypanum) theileri.</title>
        <authorList>
            <person name="Kelly S."/>
            <person name="Ivens A."/>
            <person name="Mott A."/>
            <person name="O'Neill E."/>
            <person name="Emms D."/>
            <person name="Macleod O."/>
            <person name="Voorheis P."/>
            <person name="Matthews J."/>
            <person name="Matthews K."/>
            <person name="Carrington M."/>
        </authorList>
    </citation>
    <scope>NUCLEOTIDE SEQUENCE [LARGE SCALE GENOMIC DNA]</scope>
    <source>
        <strain evidence="1">Edinburgh</strain>
    </source>
</reference>